<comment type="caution">
    <text evidence="1">The sequence shown here is derived from an EMBL/GenBank/DDBJ whole genome shotgun (WGS) entry which is preliminary data.</text>
</comment>
<evidence type="ECO:0000313" key="2">
    <source>
        <dbReference type="Proteomes" id="UP000309594"/>
    </source>
</evidence>
<accession>A0A4U1G5Z0</accession>
<sequence>MKEYKNSILVRKDLINQACQDQFFNYLSRISPESIQYHTHLKDKLTGYYSLGNPNLLKAGEICDKCWFINKGIVIAYYYDHANGFSVYAIFEAGEIAMLPDSFMTGMQGNVFLMACPDTHLMEVNAVDVEGIYERYPEIERITKTILAYQSRKYQERDRLLRFIGKDRVREFYRIFTGVRLGDKKKVMQKIISSYLMLTGPTLSRLRGEIMDEQELQAVLMRG</sequence>
<reference evidence="1 2" key="1">
    <citation type="submission" date="2019-04" db="EMBL/GenBank/DDBJ databases">
        <title>Pedobacter sp. RP-1-16 sp. nov., isolated from Arctic soil.</title>
        <authorList>
            <person name="Dahal R.H."/>
            <person name="Kim D.-U."/>
        </authorList>
    </citation>
    <scope>NUCLEOTIDE SEQUENCE [LARGE SCALE GENOMIC DNA]</scope>
    <source>
        <strain evidence="1 2">RP-1-16</strain>
    </source>
</reference>
<name>A0A4U1G5Z0_9SPHI</name>
<proteinExistence type="predicted"/>
<dbReference type="Gene3D" id="2.60.120.10">
    <property type="entry name" value="Jelly Rolls"/>
    <property type="match status" value="1"/>
</dbReference>
<dbReference type="Proteomes" id="UP000309594">
    <property type="component" value="Unassembled WGS sequence"/>
</dbReference>
<gene>
    <name evidence="1" type="ORF">FBD94_16785</name>
</gene>
<dbReference type="InterPro" id="IPR018490">
    <property type="entry name" value="cNMP-bd_dom_sf"/>
</dbReference>
<dbReference type="RefSeq" id="WP_136881060.1">
    <property type="nucleotide sequence ID" value="NZ_SWDX01000006.1"/>
</dbReference>
<dbReference type="AlphaFoldDB" id="A0A4U1G5Z0"/>
<organism evidence="1 2">
    <name type="scientific">Pedobacter hiemivivus</name>
    <dbReference type="NCBI Taxonomy" id="2530454"/>
    <lineage>
        <taxon>Bacteria</taxon>
        <taxon>Pseudomonadati</taxon>
        <taxon>Bacteroidota</taxon>
        <taxon>Sphingobacteriia</taxon>
        <taxon>Sphingobacteriales</taxon>
        <taxon>Sphingobacteriaceae</taxon>
        <taxon>Pedobacter</taxon>
    </lineage>
</organism>
<dbReference type="SUPFAM" id="SSF51206">
    <property type="entry name" value="cAMP-binding domain-like"/>
    <property type="match status" value="1"/>
</dbReference>
<dbReference type="EMBL" id="SWDX01000006">
    <property type="protein sequence ID" value="TKC59187.1"/>
    <property type="molecule type" value="Genomic_DNA"/>
</dbReference>
<evidence type="ECO:0000313" key="1">
    <source>
        <dbReference type="EMBL" id="TKC59187.1"/>
    </source>
</evidence>
<dbReference type="InterPro" id="IPR014710">
    <property type="entry name" value="RmlC-like_jellyroll"/>
</dbReference>
<protein>
    <submittedName>
        <fullName evidence="1">Crp/Fnr family transcriptional regulator</fullName>
    </submittedName>
</protein>